<keyword evidence="12" id="KW-0238">DNA-binding</keyword>
<dbReference type="Pfam" id="PF03731">
    <property type="entry name" value="Ku_N"/>
    <property type="match status" value="1"/>
</dbReference>
<name>A0A1E3Q1E2_LIPST</name>
<organism evidence="17 18">
    <name type="scientific">Lipomyces starkeyi NRRL Y-11557</name>
    <dbReference type="NCBI Taxonomy" id="675824"/>
    <lineage>
        <taxon>Eukaryota</taxon>
        <taxon>Fungi</taxon>
        <taxon>Dikarya</taxon>
        <taxon>Ascomycota</taxon>
        <taxon>Saccharomycotina</taxon>
        <taxon>Lipomycetes</taxon>
        <taxon>Lipomycetales</taxon>
        <taxon>Lipomycetaceae</taxon>
        <taxon>Lipomyces</taxon>
    </lineage>
</organism>
<reference evidence="17 18" key="1">
    <citation type="journal article" date="2016" name="Proc. Natl. Acad. Sci. U.S.A.">
        <title>Comparative genomics of biotechnologically important yeasts.</title>
        <authorList>
            <person name="Riley R."/>
            <person name="Haridas S."/>
            <person name="Wolfe K.H."/>
            <person name="Lopes M.R."/>
            <person name="Hittinger C.T."/>
            <person name="Goeker M."/>
            <person name="Salamov A.A."/>
            <person name="Wisecaver J.H."/>
            <person name="Long T.M."/>
            <person name="Calvey C.H."/>
            <person name="Aerts A.L."/>
            <person name="Barry K.W."/>
            <person name="Choi C."/>
            <person name="Clum A."/>
            <person name="Coughlan A.Y."/>
            <person name="Deshpande S."/>
            <person name="Douglass A.P."/>
            <person name="Hanson S.J."/>
            <person name="Klenk H.-P."/>
            <person name="LaButti K.M."/>
            <person name="Lapidus A."/>
            <person name="Lindquist E.A."/>
            <person name="Lipzen A.M."/>
            <person name="Meier-Kolthoff J.P."/>
            <person name="Ohm R.A."/>
            <person name="Otillar R.P."/>
            <person name="Pangilinan J.L."/>
            <person name="Peng Y."/>
            <person name="Rokas A."/>
            <person name="Rosa C.A."/>
            <person name="Scheuner C."/>
            <person name="Sibirny A.A."/>
            <person name="Slot J.C."/>
            <person name="Stielow J.B."/>
            <person name="Sun H."/>
            <person name="Kurtzman C.P."/>
            <person name="Blackwell M."/>
            <person name="Grigoriev I.V."/>
            <person name="Jeffries T.W."/>
        </authorList>
    </citation>
    <scope>NUCLEOTIDE SEQUENCE [LARGE SCALE GENOMIC DNA]</scope>
    <source>
        <strain evidence="17 18">NRRL Y-11557</strain>
    </source>
</reference>
<evidence type="ECO:0000256" key="7">
    <source>
        <dbReference type="ARBA" id="ARBA00022763"/>
    </source>
</evidence>
<dbReference type="GO" id="GO:0003690">
    <property type="term" value="F:double-stranded DNA binding"/>
    <property type="evidence" value="ECO:0007669"/>
    <property type="project" value="TreeGrafter"/>
</dbReference>
<evidence type="ECO:0000256" key="13">
    <source>
        <dbReference type="ARBA" id="ARBA00023172"/>
    </source>
</evidence>
<dbReference type="Proteomes" id="UP000094385">
    <property type="component" value="Unassembled WGS sequence"/>
</dbReference>
<keyword evidence="6" id="KW-0547">Nucleotide-binding</keyword>
<dbReference type="GO" id="GO:0016787">
    <property type="term" value="F:hydrolase activity"/>
    <property type="evidence" value="ECO:0007669"/>
    <property type="project" value="UniProtKB-KW"/>
</dbReference>
<evidence type="ECO:0000313" key="17">
    <source>
        <dbReference type="EMBL" id="ODQ70857.1"/>
    </source>
</evidence>
<dbReference type="OrthoDB" id="3249161at2759"/>
<dbReference type="GO" id="GO:0042162">
    <property type="term" value="F:telomeric DNA binding"/>
    <property type="evidence" value="ECO:0007669"/>
    <property type="project" value="InterPro"/>
</dbReference>
<dbReference type="InterPro" id="IPR006165">
    <property type="entry name" value="Ku70"/>
</dbReference>
<dbReference type="Gene3D" id="3.40.50.410">
    <property type="entry name" value="von Willebrand factor, type A domain"/>
    <property type="match status" value="1"/>
</dbReference>
<keyword evidence="15" id="KW-0539">Nucleus</keyword>
<dbReference type="SUPFAM" id="SSF53300">
    <property type="entry name" value="vWA-like"/>
    <property type="match status" value="1"/>
</dbReference>
<dbReference type="GO" id="GO:0000723">
    <property type="term" value="P:telomere maintenance"/>
    <property type="evidence" value="ECO:0007669"/>
    <property type="project" value="InterPro"/>
</dbReference>
<evidence type="ECO:0000256" key="11">
    <source>
        <dbReference type="ARBA" id="ARBA00022895"/>
    </source>
</evidence>
<dbReference type="PANTHER" id="PTHR12604">
    <property type="entry name" value="KU AUTOANTIGEN DNA HELICASE"/>
    <property type="match status" value="1"/>
</dbReference>
<dbReference type="GO" id="GO:0000781">
    <property type="term" value="C:chromosome, telomeric region"/>
    <property type="evidence" value="ECO:0007669"/>
    <property type="project" value="UniProtKB-SubCell"/>
</dbReference>
<keyword evidence="14" id="KW-0234">DNA repair</keyword>
<evidence type="ECO:0000256" key="1">
    <source>
        <dbReference type="ARBA" id="ARBA00004123"/>
    </source>
</evidence>
<dbReference type="SUPFAM" id="SSF100939">
    <property type="entry name" value="SPOC domain-like"/>
    <property type="match status" value="1"/>
</dbReference>
<dbReference type="InterPro" id="IPR006164">
    <property type="entry name" value="DNA_bd_Ku70/Ku80"/>
</dbReference>
<dbReference type="InterPro" id="IPR016194">
    <property type="entry name" value="SPOC-like_C_dom_sf"/>
</dbReference>
<dbReference type="PANTHER" id="PTHR12604:SF2">
    <property type="entry name" value="X-RAY REPAIR CROSS-COMPLEMENTING PROTEIN 6"/>
    <property type="match status" value="1"/>
</dbReference>
<keyword evidence="18" id="KW-1185">Reference proteome</keyword>
<evidence type="ECO:0000256" key="3">
    <source>
        <dbReference type="ARBA" id="ARBA00005240"/>
    </source>
</evidence>
<dbReference type="EC" id="3.6.4.12" evidence="4"/>
<keyword evidence="5" id="KW-0158">Chromosome</keyword>
<dbReference type="PIRSF" id="PIRSF003033">
    <property type="entry name" value="Ku70"/>
    <property type="match status" value="1"/>
</dbReference>
<keyword evidence="9" id="KW-0347">Helicase</keyword>
<dbReference type="EMBL" id="KV454299">
    <property type="protein sequence ID" value="ODQ70857.1"/>
    <property type="molecule type" value="Genomic_DNA"/>
</dbReference>
<evidence type="ECO:0000256" key="12">
    <source>
        <dbReference type="ARBA" id="ARBA00023125"/>
    </source>
</evidence>
<dbReference type="GO" id="GO:0003678">
    <property type="term" value="F:DNA helicase activity"/>
    <property type="evidence" value="ECO:0007669"/>
    <property type="project" value="UniProtKB-EC"/>
</dbReference>
<dbReference type="InterPro" id="IPR005161">
    <property type="entry name" value="Ku_N"/>
</dbReference>
<dbReference type="GO" id="GO:0003684">
    <property type="term" value="F:damaged DNA binding"/>
    <property type="evidence" value="ECO:0007669"/>
    <property type="project" value="InterPro"/>
</dbReference>
<dbReference type="AlphaFoldDB" id="A0A1E3Q1E2"/>
<comment type="similarity">
    <text evidence="3">Belongs to the ku70 family.</text>
</comment>
<proteinExistence type="inferred from homology"/>
<keyword evidence="10" id="KW-0067">ATP-binding</keyword>
<dbReference type="Pfam" id="PF02735">
    <property type="entry name" value="Ku"/>
    <property type="match status" value="1"/>
</dbReference>
<dbReference type="STRING" id="675824.A0A1E3Q1E2"/>
<protein>
    <recommendedName>
        <fullName evidence="4">DNA helicase</fullName>
        <ecNumber evidence="4">3.6.4.12</ecNumber>
    </recommendedName>
</protein>
<evidence type="ECO:0000256" key="15">
    <source>
        <dbReference type="ARBA" id="ARBA00023242"/>
    </source>
</evidence>
<evidence type="ECO:0000256" key="6">
    <source>
        <dbReference type="ARBA" id="ARBA00022741"/>
    </source>
</evidence>
<dbReference type="GO" id="GO:0006303">
    <property type="term" value="P:double-strand break repair via nonhomologous end joining"/>
    <property type="evidence" value="ECO:0007669"/>
    <property type="project" value="InterPro"/>
</dbReference>
<evidence type="ECO:0000313" key="18">
    <source>
        <dbReference type="Proteomes" id="UP000094385"/>
    </source>
</evidence>
<sequence>MDSYQFMNPVPDAEDAIEEFDFRNQKDAILYCIEVSPSMLATINPAEADDGTEPTSAARVALESAYMMLQQRIISQPSDAFGILLFGTKDQTDPAYESCLMLMDLAVPEASEIKYIKEILEDDEKFDSVFTPSDTPPSIVNTLFCANQQFNAKSGTYMFQRLFLVTNNDNPSDPRPDYRKSARTRVHDLFGLGVRIEPFFLYTEKRPFDTSKFWEDVIFSGYRSDDYVDIQPILITAKQGLQMKAHVKARQTPRHAIFSVPLEIVPGKLSIGVKGYVLFKRQDIQRSHYVYEQEGEKAVIARSHTQYTYTDATTALDMRAMNAEPKTEEIDKNEAKRGFKFGREVLPFAPEEIQSLRNIGEACIRIIGFKPIHLFDPSYNMRPSYFIYPSEEDYVGSIRTFGALHSSLLDENKYALAWVKATNRSSPFLAALVACPEIIERENGRDEQKQSPGIFVIKQPFADDIRDFPAQPHNDIKGIPYFCLATHEQILLTFI</sequence>
<evidence type="ECO:0000256" key="9">
    <source>
        <dbReference type="ARBA" id="ARBA00022806"/>
    </source>
</evidence>
<evidence type="ECO:0000256" key="2">
    <source>
        <dbReference type="ARBA" id="ARBA00004574"/>
    </source>
</evidence>
<comment type="subcellular location">
    <subcellularLocation>
        <location evidence="2">Chromosome</location>
        <location evidence="2">Telomere</location>
    </subcellularLocation>
    <subcellularLocation>
        <location evidence="1">Nucleus</location>
    </subcellularLocation>
</comment>
<dbReference type="GO" id="GO:0043564">
    <property type="term" value="C:Ku70:Ku80 complex"/>
    <property type="evidence" value="ECO:0007669"/>
    <property type="project" value="InterPro"/>
</dbReference>
<evidence type="ECO:0000256" key="4">
    <source>
        <dbReference type="ARBA" id="ARBA00012551"/>
    </source>
</evidence>
<dbReference type="SMART" id="SM00559">
    <property type="entry name" value="Ku78"/>
    <property type="match status" value="1"/>
</dbReference>
<dbReference type="GO" id="GO:0006310">
    <property type="term" value="P:DNA recombination"/>
    <property type="evidence" value="ECO:0007669"/>
    <property type="project" value="UniProtKB-KW"/>
</dbReference>
<accession>A0A1E3Q1E2</accession>
<feature type="domain" description="Ku" evidence="16">
    <location>
        <begin position="327"/>
        <end position="476"/>
    </location>
</feature>
<keyword evidence="7" id="KW-0227">DNA damage</keyword>
<dbReference type="InterPro" id="IPR036465">
    <property type="entry name" value="vWFA_dom_sf"/>
</dbReference>
<dbReference type="GO" id="GO:0005524">
    <property type="term" value="F:ATP binding"/>
    <property type="evidence" value="ECO:0007669"/>
    <property type="project" value="UniProtKB-KW"/>
</dbReference>
<evidence type="ECO:0000256" key="5">
    <source>
        <dbReference type="ARBA" id="ARBA00022454"/>
    </source>
</evidence>
<evidence type="ECO:0000256" key="14">
    <source>
        <dbReference type="ARBA" id="ARBA00023204"/>
    </source>
</evidence>
<evidence type="ECO:0000256" key="10">
    <source>
        <dbReference type="ARBA" id="ARBA00022840"/>
    </source>
</evidence>
<keyword evidence="13" id="KW-0233">DNA recombination</keyword>
<keyword evidence="8" id="KW-0378">Hydrolase</keyword>
<keyword evidence="11" id="KW-0779">Telomere</keyword>
<evidence type="ECO:0000259" key="16">
    <source>
        <dbReference type="SMART" id="SM00559"/>
    </source>
</evidence>
<dbReference type="Gene3D" id="2.40.290.10">
    <property type="match status" value="1"/>
</dbReference>
<evidence type="ECO:0000256" key="8">
    <source>
        <dbReference type="ARBA" id="ARBA00022801"/>
    </source>
</evidence>
<gene>
    <name evidence="17" type="ORF">LIPSTDRAFT_106743</name>
</gene>